<dbReference type="KEGG" id="amuc:Pan181_18890"/>
<dbReference type="AlphaFoldDB" id="A0A518ALU2"/>
<reference evidence="1 2" key="1">
    <citation type="submission" date="2019-02" db="EMBL/GenBank/DDBJ databases">
        <title>Deep-cultivation of Planctomycetes and their phenomic and genomic characterization uncovers novel biology.</title>
        <authorList>
            <person name="Wiegand S."/>
            <person name="Jogler M."/>
            <person name="Boedeker C."/>
            <person name="Pinto D."/>
            <person name="Vollmers J."/>
            <person name="Rivas-Marin E."/>
            <person name="Kohn T."/>
            <person name="Peeters S.H."/>
            <person name="Heuer A."/>
            <person name="Rast P."/>
            <person name="Oberbeckmann S."/>
            <person name="Bunk B."/>
            <person name="Jeske O."/>
            <person name="Meyerdierks A."/>
            <person name="Storesund J.E."/>
            <person name="Kallscheuer N."/>
            <person name="Luecker S."/>
            <person name="Lage O.M."/>
            <person name="Pohl T."/>
            <person name="Merkel B.J."/>
            <person name="Hornburger P."/>
            <person name="Mueller R.-W."/>
            <person name="Bruemmer F."/>
            <person name="Labrenz M."/>
            <person name="Spormann A.M."/>
            <person name="Op den Camp H."/>
            <person name="Overmann J."/>
            <person name="Amann R."/>
            <person name="Jetten M.S.M."/>
            <person name="Mascher T."/>
            <person name="Medema M.H."/>
            <person name="Devos D.P."/>
            <person name="Kaster A.-K."/>
            <person name="Ovreas L."/>
            <person name="Rohde M."/>
            <person name="Galperin M.Y."/>
            <person name="Jogler C."/>
        </authorList>
    </citation>
    <scope>NUCLEOTIDE SEQUENCE [LARGE SCALE GENOMIC DNA]</scope>
    <source>
        <strain evidence="1 2">Pan181</strain>
    </source>
</reference>
<keyword evidence="2" id="KW-1185">Reference proteome</keyword>
<accession>A0A518ALU2</accession>
<dbReference type="EMBL" id="CP036278">
    <property type="protein sequence ID" value="QDU55695.1"/>
    <property type="molecule type" value="Genomic_DNA"/>
</dbReference>
<name>A0A518ALU2_9BACT</name>
<evidence type="ECO:0000313" key="1">
    <source>
        <dbReference type="EMBL" id="QDU55695.1"/>
    </source>
</evidence>
<protein>
    <submittedName>
        <fullName evidence="1">Uncharacterized protein</fullName>
    </submittedName>
</protein>
<dbReference type="Proteomes" id="UP000315750">
    <property type="component" value="Chromosome"/>
</dbReference>
<proteinExistence type="predicted"/>
<gene>
    <name evidence="1" type="ORF">Pan181_18890</name>
</gene>
<evidence type="ECO:0000313" key="2">
    <source>
        <dbReference type="Proteomes" id="UP000315750"/>
    </source>
</evidence>
<organism evidence="1 2">
    <name type="scientific">Aeoliella mucimassa</name>
    <dbReference type="NCBI Taxonomy" id="2527972"/>
    <lineage>
        <taxon>Bacteria</taxon>
        <taxon>Pseudomonadati</taxon>
        <taxon>Planctomycetota</taxon>
        <taxon>Planctomycetia</taxon>
        <taxon>Pirellulales</taxon>
        <taxon>Lacipirellulaceae</taxon>
        <taxon>Aeoliella</taxon>
    </lineage>
</organism>
<sequence>MDTNSTNKQYLSLGRCCQLLSCNAADFRRLAQGAKVAPAMSLDSVEYYTPDDLEKVRKYQSQGKGFACHLRFK</sequence>